<dbReference type="Gene3D" id="1.10.10.10">
    <property type="entry name" value="Winged helix-like DNA-binding domain superfamily/Winged helix DNA-binding domain"/>
    <property type="match status" value="1"/>
</dbReference>
<evidence type="ECO:0000259" key="1">
    <source>
        <dbReference type="PROSITE" id="PS50921"/>
    </source>
</evidence>
<dbReference type="AlphaFoldDB" id="A0A3D3R1D6"/>
<accession>A0A3D3R1D6</accession>
<dbReference type="InterPro" id="IPR005561">
    <property type="entry name" value="ANTAR"/>
</dbReference>
<dbReference type="PROSITE" id="PS50921">
    <property type="entry name" value="ANTAR"/>
    <property type="match status" value="1"/>
</dbReference>
<dbReference type="Proteomes" id="UP000263642">
    <property type="component" value="Unassembled WGS sequence"/>
</dbReference>
<organism evidence="2 3">
    <name type="scientific">Gimesia maris</name>
    <dbReference type="NCBI Taxonomy" id="122"/>
    <lineage>
        <taxon>Bacteria</taxon>
        <taxon>Pseudomonadati</taxon>
        <taxon>Planctomycetota</taxon>
        <taxon>Planctomycetia</taxon>
        <taxon>Planctomycetales</taxon>
        <taxon>Planctomycetaceae</taxon>
        <taxon>Gimesia</taxon>
    </lineage>
</organism>
<dbReference type="InterPro" id="IPR011006">
    <property type="entry name" value="CheY-like_superfamily"/>
</dbReference>
<evidence type="ECO:0000313" key="2">
    <source>
        <dbReference type="EMBL" id="HCO22569.1"/>
    </source>
</evidence>
<proteinExistence type="predicted"/>
<dbReference type="InterPro" id="IPR036388">
    <property type="entry name" value="WH-like_DNA-bd_sf"/>
</dbReference>
<dbReference type="GO" id="GO:0003723">
    <property type="term" value="F:RNA binding"/>
    <property type="evidence" value="ECO:0007669"/>
    <property type="project" value="InterPro"/>
</dbReference>
<protein>
    <recommendedName>
        <fullName evidence="1">ANTAR domain-containing protein</fullName>
    </recommendedName>
</protein>
<dbReference type="SUPFAM" id="SSF52172">
    <property type="entry name" value="CheY-like"/>
    <property type="match status" value="1"/>
</dbReference>
<sequence length="51" mass="5934">MIERAKGILMSRVELSEQDAFRRLQFLSSPKNQKMIEIAHTIIEAEDAFKL</sequence>
<dbReference type="EMBL" id="DQAY01000037">
    <property type="protein sequence ID" value="HCO22569.1"/>
    <property type="molecule type" value="Genomic_DNA"/>
</dbReference>
<comment type="caution">
    <text evidence="2">The sequence shown here is derived from an EMBL/GenBank/DDBJ whole genome shotgun (WGS) entry which is preliminary data.</text>
</comment>
<reference evidence="2 3" key="1">
    <citation type="journal article" date="2018" name="Nat. Biotechnol.">
        <title>A standardized bacterial taxonomy based on genome phylogeny substantially revises the tree of life.</title>
        <authorList>
            <person name="Parks D.H."/>
            <person name="Chuvochina M."/>
            <person name="Waite D.W."/>
            <person name="Rinke C."/>
            <person name="Skarshewski A."/>
            <person name="Chaumeil P.A."/>
            <person name="Hugenholtz P."/>
        </authorList>
    </citation>
    <scope>NUCLEOTIDE SEQUENCE [LARGE SCALE GENOMIC DNA]</scope>
    <source>
        <strain evidence="2">UBA9375</strain>
    </source>
</reference>
<gene>
    <name evidence="2" type="ORF">DIT97_05720</name>
</gene>
<evidence type="ECO:0000313" key="3">
    <source>
        <dbReference type="Proteomes" id="UP000263642"/>
    </source>
</evidence>
<feature type="domain" description="ANTAR" evidence="1">
    <location>
        <begin position="1"/>
        <end position="43"/>
    </location>
</feature>
<name>A0A3D3R1D6_9PLAN</name>
<dbReference type="Pfam" id="PF03861">
    <property type="entry name" value="ANTAR"/>
    <property type="match status" value="1"/>
</dbReference>
<dbReference type="SMART" id="SM01012">
    <property type="entry name" value="ANTAR"/>
    <property type="match status" value="1"/>
</dbReference>